<dbReference type="InterPro" id="IPR011053">
    <property type="entry name" value="Single_hybrid_motif"/>
</dbReference>
<sequence length="362" mass="40977">MKLKFKGSTKVEHPTQEHGIKIPYTGPKRVSYQFRWYLLLVIAFSPVCILAWFYLVPQFKVEAVGIVTSEPLVISAPSSGTVEKVEVVLGELVKQDQKLLELYNFELSGQYQEVNRQLLSLTQQKTPFTDDILSQLETRKAVAKHGVERQQDLLDKYKEYQKRGVVPVSNLASAVAALNAAELNLEQTKVDILREKERQDMERLYGLKGQRYQQLTIEFARLSALNQSLTVNTPFEGKVNDIFVQEGQYVTVNEPLFSVVTEKTVKVHGYLAPKYLEYSKIGQKAVVKLPNGKRFNAVISEYTELTSKIPLQLSGPFEGQKAALKLILKVSLPAEYQIEGLPITILFERKAVSSIADLWPKE</sequence>
<keyword evidence="2" id="KW-1133">Transmembrane helix</keyword>
<feature type="transmembrane region" description="Helical" evidence="2">
    <location>
        <begin position="36"/>
        <end position="55"/>
    </location>
</feature>
<evidence type="ECO:0000313" key="3">
    <source>
        <dbReference type="EMBL" id="AXR04128.1"/>
    </source>
</evidence>
<dbReference type="InterPro" id="IPR050739">
    <property type="entry name" value="MFP"/>
</dbReference>
<evidence type="ECO:0000256" key="1">
    <source>
        <dbReference type="SAM" id="Coils"/>
    </source>
</evidence>
<accession>A0AAD0W6M8</accession>
<organism evidence="3 4">
    <name type="scientific">Pseudoalteromonas piscicida</name>
    <dbReference type="NCBI Taxonomy" id="43662"/>
    <lineage>
        <taxon>Bacteria</taxon>
        <taxon>Pseudomonadati</taxon>
        <taxon>Pseudomonadota</taxon>
        <taxon>Gammaproteobacteria</taxon>
        <taxon>Alteromonadales</taxon>
        <taxon>Pseudoalteromonadaceae</taxon>
        <taxon>Pseudoalteromonas</taxon>
    </lineage>
</organism>
<dbReference type="AlphaFoldDB" id="A0AAD0W6M8"/>
<name>A0AAD0W6M8_PSEO7</name>
<dbReference type="PANTHER" id="PTHR30386">
    <property type="entry name" value="MEMBRANE FUSION SUBUNIT OF EMRAB-TOLC MULTIDRUG EFFLUX PUMP"/>
    <property type="match status" value="1"/>
</dbReference>
<keyword evidence="1" id="KW-0175">Coiled coil</keyword>
<keyword evidence="2" id="KW-0472">Membrane</keyword>
<dbReference type="Gene3D" id="2.40.50.100">
    <property type="match status" value="1"/>
</dbReference>
<feature type="coiled-coil region" evidence="1">
    <location>
        <begin position="171"/>
        <end position="198"/>
    </location>
</feature>
<protein>
    <submittedName>
        <fullName evidence="3">HlyD family efflux transporter periplasmic adaptor subunit</fullName>
    </submittedName>
</protein>
<dbReference type="KEGG" id="ppis:B1L02_21815"/>
<evidence type="ECO:0000256" key="2">
    <source>
        <dbReference type="SAM" id="Phobius"/>
    </source>
</evidence>
<reference evidence="3 4" key="1">
    <citation type="submission" date="2018-08" db="EMBL/GenBank/DDBJ databases">
        <title>Whole Genome Sequences of Two Pseudoalteromonas piscicida Strains, DE1-A and DE2-A, which Exhibit Strong Antibacterial Activity against Vibrio vulnificus.</title>
        <authorList>
            <person name="Richards G.P."/>
            <person name="Needleman D.S."/>
            <person name="Watson M.A."/>
            <person name="Polson S.W."/>
        </authorList>
    </citation>
    <scope>NUCLEOTIDE SEQUENCE [LARGE SCALE GENOMIC DNA]</scope>
    <source>
        <strain evidence="3 4">DE2-A</strain>
    </source>
</reference>
<proteinExistence type="predicted"/>
<dbReference type="SUPFAM" id="SSF51230">
    <property type="entry name" value="Single hybrid motif"/>
    <property type="match status" value="1"/>
</dbReference>
<evidence type="ECO:0000313" key="4">
    <source>
        <dbReference type="Proteomes" id="UP000258102"/>
    </source>
</evidence>
<keyword evidence="2" id="KW-0812">Transmembrane</keyword>
<dbReference type="RefSeq" id="WP_088532840.1">
    <property type="nucleotide sequence ID" value="NZ_CP021647.1"/>
</dbReference>
<dbReference type="Proteomes" id="UP000258102">
    <property type="component" value="Chromosome 2"/>
</dbReference>
<gene>
    <name evidence="3" type="ORF">D0511_19470</name>
</gene>
<dbReference type="PANTHER" id="PTHR30386:SF28">
    <property type="entry name" value="EXPORTED PROTEIN"/>
    <property type="match status" value="1"/>
</dbReference>
<dbReference type="EMBL" id="CP031762">
    <property type="protein sequence ID" value="AXR04128.1"/>
    <property type="molecule type" value="Genomic_DNA"/>
</dbReference>